<comment type="subcellular location">
    <subcellularLocation>
        <location evidence="1">Membrane</location>
        <topology evidence="1">Multi-pass membrane protein</topology>
    </subcellularLocation>
</comment>
<dbReference type="EMBL" id="JAACLJ010000002">
    <property type="protein sequence ID" value="KAF4591490.1"/>
    <property type="molecule type" value="Genomic_DNA"/>
</dbReference>
<sequence>MIQSILISVLAVWIRIVDDELGGMSWEERIWGYTGASGMIQALATGYFLWDLIVTSRNLDVFGYGTLAHALAALLVFSFGFRPFVNYYACVFILWEISTPFLNVHWFLDKTKRTGSRAQLYNGYMLLFTFFSTRLVYGTYSSLICFFDVWASIGRSMDTVPRNDTIMAFVDDSATVPLWLGHIYLASNITLNGLNFYWFVMMIKAVRKRFQPGRTDQPLTEAEISIASGLAPDVSTNKTRRRA</sequence>
<evidence type="ECO:0000256" key="1">
    <source>
        <dbReference type="ARBA" id="ARBA00004141"/>
    </source>
</evidence>
<accession>A0A8H4VEP6</accession>
<gene>
    <name evidence="8" type="ORF">GQ602_001789</name>
</gene>
<keyword evidence="3 6" id="KW-1133">Transmembrane helix</keyword>
<dbReference type="SMART" id="SM00724">
    <property type="entry name" value="TLC"/>
    <property type="match status" value="1"/>
</dbReference>
<dbReference type="Proteomes" id="UP000562929">
    <property type="component" value="Unassembled WGS sequence"/>
</dbReference>
<comment type="caution">
    <text evidence="8">The sequence shown here is derived from an EMBL/GenBank/DDBJ whole genome shotgun (WGS) entry which is preliminary data.</text>
</comment>
<dbReference type="Pfam" id="PF03798">
    <property type="entry name" value="TRAM_LAG1_CLN8"/>
    <property type="match status" value="1"/>
</dbReference>
<keyword evidence="2 5" id="KW-0812">Transmembrane</keyword>
<keyword evidence="9" id="KW-1185">Reference proteome</keyword>
<reference evidence="8 9" key="1">
    <citation type="journal article" date="2020" name="G3 (Bethesda)">
        <title>Genetic Underpinnings of Host Manipulation by Ophiocordyceps as Revealed by Comparative Transcriptomics.</title>
        <authorList>
            <person name="Will I."/>
            <person name="Das B."/>
            <person name="Trinh T."/>
            <person name="Brachmann A."/>
            <person name="Ohm R.A."/>
            <person name="de Bekker C."/>
        </authorList>
    </citation>
    <scope>NUCLEOTIDE SEQUENCE [LARGE SCALE GENOMIC DNA]</scope>
    <source>
        <strain evidence="8 9">EC05</strain>
    </source>
</reference>
<dbReference type="GO" id="GO:0005783">
    <property type="term" value="C:endoplasmic reticulum"/>
    <property type="evidence" value="ECO:0007669"/>
    <property type="project" value="TreeGrafter"/>
</dbReference>
<dbReference type="PROSITE" id="PS50922">
    <property type="entry name" value="TLC"/>
    <property type="match status" value="1"/>
</dbReference>
<feature type="domain" description="TLC" evidence="7">
    <location>
        <begin position="1"/>
        <end position="211"/>
    </location>
</feature>
<feature type="transmembrane region" description="Helical" evidence="6">
    <location>
        <begin position="120"/>
        <end position="140"/>
    </location>
</feature>
<evidence type="ECO:0000256" key="2">
    <source>
        <dbReference type="ARBA" id="ARBA00022692"/>
    </source>
</evidence>
<evidence type="ECO:0000256" key="6">
    <source>
        <dbReference type="SAM" id="Phobius"/>
    </source>
</evidence>
<feature type="transmembrane region" description="Helical" evidence="6">
    <location>
        <begin position="179"/>
        <end position="200"/>
    </location>
</feature>
<dbReference type="InterPro" id="IPR006634">
    <property type="entry name" value="TLC-dom"/>
</dbReference>
<evidence type="ECO:0000259" key="7">
    <source>
        <dbReference type="PROSITE" id="PS50922"/>
    </source>
</evidence>
<evidence type="ECO:0000313" key="8">
    <source>
        <dbReference type="EMBL" id="KAF4591490.1"/>
    </source>
</evidence>
<name>A0A8H4VEP6_9HYPO</name>
<dbReference type="GO" id="GO:0055088">
    <property type="term" value="P:lipid homeostasis"/>
    <property type="evidence" value="ECO:0007669"/>
    <property type="project" value="TreeGrafter"/>
</dbReference>
<protein>
    <submittedName>
        <fullName evidence="8">DUF887 domain-containing protein</fullName>
    </submittedName>
</protein>
<organism evidence="8 9">
    <name type="scientific">Ophiocordyceps camponoti-floridani</name>
    <dbReference type="NCBI Taxonomy" id="2030778"/>
    <lineage>
        <taxon>Eukaryota</taxon>
        <taxon>Fungi</taxon>
        <taxon>Dikarya</taxon>
        <taxon>Ascomycota</taxon>
        <taxon>Pezizomycotina</taxon>
        <taxon>Sordariomycetes</taxon>
        <taxon>Hypocreomycetidae</taxon>
        <taxon>Hypocreales</taxon>
        <taxon>Ophiocordycipitaceae</taxon>
        <taxon>Ophiocordyceps</taxon>
    </lineage>
</organism>
<keyword evidence="4 5" id="KW-0472">Membrane</keyword>
<dbReference type="OrthoDB" id="10266980at2759"/>
<dbReference type="InterPro" id="IPR050846">
    <property type="entry name" value="TLCD"/>
</dbReference>
<dbReference type="PANTHER" id="PTHR13439:SF0">
    <property type="entry name" value="TOPOISOMERASE I DAMAGE AFFECTED PROTEIN 4"/>
    <property type="match status" value="1"/>
</dbReference>
<dbReference type="AlphaFoldDB" id="A0A8H4VEP6"/>
<dbReference type="PANTHER" id="PTHR13439">
    <property type="entry name" value="CT120 PROTEIN"/>
    <property type="match status" value="1"/>
</dbReference>
<feature type="transmembrane region" description="Helical" evidence="6">
    <location>
        <begin position="30"/>
        <end position="49"/>
    </location>
</feature>
<evidence type="ECO:0000256" key="3">
    <source>
        <dbReference type="ARBA" id="ARBA00022989"/>
    </source>
</evidence>
<evidence type="ECO:0000313" key="9">
    <source>
        <dbReference type="Proteomes" id="UP000562929"/>
    </source>
</evidence>
<evidence type="ECO:0000256" key="5">
    <source>
        <dbReference type="PROSITE-ProRule" id="PRU00205"/>
    </source>
</evidence>
<proteinExistence type="predicted"/>
<dbReference type="GO" id="GO:0016020">
    <property type="term" value="C:membrane"/>
    <property type="evidence" value="ECO:0007669"/>
    <property type="project" value="UniProtKB-SubCell"/>
</dbReference>
<evidence type="ECO:0000256" key="4">
    <source>
        <dbReference type="ARBA" id="ARBA00023136"/>
    </source>
</evidence>
<feature type="transmembrane region" description="Helical" evidence="6">
    <location>
        <begin position="85"/>
        <end position="108"/>
    </location>
</feature>
<feature type="transmembrane region" description="Helical" evidence="6">
    <location>
        <begin position="61"/>
        <end position="79"/>
    </location>
</feature>